<dbReference type="GO" id="GO:0102930">
    <property type="term" value="F:4-hydroxybenzoate geranyltransferase activity"/>
    <property type="evidence" value="ECO:0007669"/>
    <property type="project" value="UniProtKB-EC"/>
</dbReference>
<evidence type="ECO:0000313" key="11">
    <source>
        <dbReference type="EMBL" id="CAD8928779.1"/>
    </source>
</evidence>
<dbReference type="InterPro" id="IPR030470">
    <property type="entry name" value="UbiA_prenylTrfase_CS"/>
</dbReference>
<dbReference type="EMBL" id="HBFV01001618">
    <property type="protein sequence ID" value="CAD8928779.1"/>
    <property type="molecule type" value="Transcribed_RNA"/>
</dbReference>
<dbReference type="FunFam" id="1.10.357.140:FF:000003">
    <property type="entry name" value="4-hydroxybenzoate polyprenyltransferase, mitochondrial"/>
    <property type="match status" value="1"/>
</dbReference>
<evidence type="ECO:0000256" key="3">
    <source>
        <dbReference type="ARBA" id="ARBA00005985"/>
    </source>
</evidence>
<evidence type="ECO:0000256" key="2">
    <source>
        <dbReference type="ARBA" id="ARBA00004141"/>
    </source>
</evidence>
<feature type="chain" id="PRO_5030856869" description="4-hydroxybenzoate polyprenyltransferase, mitochondrial" evidence="10">
    <location>
        <begin position="27"/>
        <end position="280"/>
    </location>
</feature>
<organism evidence="11">
    <name type="scientific">Picochlorum oklahomense</name>
    <dbReference type="NCBI Taxonomy" id="249345"/>
    <lineage>
        <taxon>Eukaryota</taxon>
        <taxon>Viridiplantae</taxon>
        <taxon>Chlorophyta</taxon>
        <taxon>core chlorophytes</taxon>
        <taxon>Trebouxiophyceae</taxon>
        <taxon>Trebouxiophyceae incertae sedis</taxon>
        <taxon>Picochlorum</taxon>
    </lineage>
</organism>
<keyword evidence="9" id="KW-0496">Mitochondrion</keyword>
<evidence type="ECO:0000256" key="6">
    <source>
        <dbReference type="ARBA" id="ARBA00022989"/>
    </source>
</evidence>
<keyword evidence="6 9" id="KW-1133">Transmembrane helix</keyword>
<evidence type="ECO:0000256" key="8">
    <source>
        <dbReference type="ARBA" id="ARBA00050283"/>
    </source>
</evidence>
<sequence length="280" mass="30401">MQLSRIEKPIGTWLLAWPCFWSIGLAAPHGGPIDVYTLGLFGMGAILLRGSGCTVNDMWDSDFDKKVERTASRPLAAGTVTHRQALAWLGLQLSAGLGILLQLNETSQLLGVASLPFVIAYPLMKRITGWPQAFLGLTINWGAFMGWAAVHGSCSWDIVCPLYASGVFWTLVYDTIYAHQDTRDDVKAGVKSTALTFGERTKPMLWGFAACNIASMAAAGVMAECHGPFFIGMTAAAAQLAWQIQTVNLTNPEDCARKFKSNWWYGCSIFAGIVADKLLS</sequence>
<comment type="function">
    <text evidence="9">Catalyzes the prenylation of para-hydroxybenzoate (PHB) with an all-trans polyprenyl group. Mediates the second step in the final reaction sequence of coenzyme Q (CoQ) biosynthesis, which is the condensation of the polyisoprenoid side chain with PHB, generating the first membrane-bound Q intermediate.</text>
</comment>
<comment type="cofactor">
    <cofactor evidence="1 9">
        <name>Mg(2+)</name>
        <dbReference type="ChEBI" id="CHEBI:18420"/>
    </cofactor>
</comment>
<evidence type="ECO:0000256" key="9">
    <source>
        <dbReference type="HAMAP-Rule" id="MF_03189"/>
    </source>
</evidence>
<keyword evidence="7 9" id="KW-0472">Membrane</keyword>
<keyword evidence="4 9" id="KW-0808">Transferase</keyword>
<dbReference type="PANTHER" id="PTHR11048">
    <property type="entry name" value="PRENYLTRANSFERASES"/>
    <property type="match status" value="1"/>
</dbReference>
<dbReference type="InterPro" id="IPR044878">
    <property type="entry name" value="UbiA_sf"/>
</dbReference>
<dbReference type="GO" id="GO:0005743">
    <property type="term" value="C:mitochondrial inner membrane"/>
    <property type="evidence" value="ECO:0007669"/>
    <property type="project" value="UniProtKB-SubCell"/>
</dbReference>
<dbReference type="InterPro" id="IPR000537">
    <property type="entry name" value="UbiA_prenyltransferase"/>
</dbReference>
<dbReference type="PROSITE" id="PS00943">
    <property type="entry name" value="UBIA"/>
    <property type="match status" value="1"/>
</dbReference>
<name>A0A7S1CUD5_9CHLO</name>
<protein>
    <recommendedName>
        <fullName evidence="9">4-hydroxybenzoate polyprenyltransferase, mitochondrial</fullName>
        <shortName evidence="9">4-HB polyprenyltransferase</shortName>
        <ecNumber evidence="9">2.5.1.39</ecNumber>
    </recommendedName>
    <alternativeName>
        <fullName evidence="9">Para-hydroxybenzoate--polyprenyltransferase</fullName>
        <shortName evidence="9">PHB:PPT</shortName>
        <shortName evidence="9">PHB:polyprenyltransferase</shortName>
    </alternativeName>
</protein>
<dbReference type="Gene3D" id="1.10.357.140">
    <property type="entry name" value="UbiA prenyltransferase"/>
    <property type="match status" value="1"/>
</dbReference>
<keyword evidence="9" id="KW-0831">Ubiquinone biosynthesis</keyword>
<dbReference type="GO" id="GO:0006744">
    <property type="term" value="P:ubiquinone biosynthetic process"/>
    <property type="evidence" value="ECO:0007669"/>
    <property type="project" value="UniProtKB-UniRule"/>
</dbReference>
<dbReference type="Gene3D" id="1.20.120.1780">
    <property type="entry name" value="UbiA prenyltransferase"/>
    <property type="match status" value="1"/>
</dbReference>
<evidence type="ECO:0000256" key="7">
    <source>
        <dbReference type="ARBA" id="ARBA00023136"/>
    </source>
</evidence>
<dbReference type="PANTHER" id="PTHR11048:SF28">
    <property type="entry name" value="4-HYDROXYBENZOATE POLYPRENYLTRANSFERASE, MITOCHONDRIAL"/>
    <property type="match status" value="1"/>
</dbReference>
<evidence type="ECO:0000256" key="1">
    <source>
        <dbReference type="ARBA" id="ARBA00001946"/>
    </source>
</evidence>
<dbReference type="Pfam" id="PF01040">
    <property type="entry name" value="UbiA"/>
    <property type="match status" value="1"/>
</dbReference>
<feature type="signal peptide" evidence="10">
    <location>
        <begin position="1"/>
        <end position="26"/>
    </location>
</feature>
<comment type="subcellular location">
    <subcellularLocation>
        <location evidence="2">Membrane</location>
        <topology evidence="2">Multi-pass membrane protein</topology>
    </subcellularLocation>
    <subcellularLocation>
        <location evidence="9">Mitochondrion inner membrane</location>
        <topology evidence="9">Multi-pass membrane protein</topology>
        <orientation evidence="9">Matrix side</orientation>
    </subcellularLocation>
</comment>
<comment type="pathway">
    <text evidence="9">Cofactor biosynthesis; ubiquinone biosynthesis.</text>
</comment>
<evidence type="ECO:0000256" key="4">
    <source>
        <dbReference type="ARBA" id="ARBA00022679"/>
    </source>
</evidence>
<dbReference type="InterPro" id="IPR006370">
    <property type="entry name" value="HB_polyprenyltransferase-like"/>
</dbReference>
<dbReference type="EC" id="2.5.1.39" evidence="9"/>
<dbReference type="UniPathway" id="UPA00232"/>
<proteinExistence type="inferred from homology"/>
<keyword evidence="5 9" id="KW-0812">Transmembrane</keyword>
<keyword evidence="9" id="KW-0414">Isoprene biosynthesis</keyword>
<evidence type="ECO:0000256" key="10">
    <source>
        <dbReference type="SAM" id="SignalP"/>
    </source>
</evidence>
<dbReference type="InterPro" id="IPR039653">
    <property type="entry name" value="Prenyltransferase"/>
</dbReference>
<gene>
    <name evidence="11" type="ORF">POKL1161_LOCUS1132</name>
</gene>
<dbReference type="CDD" id="cd13959">
    <property type="entry name" value="PT_UbiA_COQ2"/>
    <property type="match status" value="1"/>
</dbReference>
<evidence type="ECO:0000256" key="5">
    <source>
        <dbReference type="ARBA" id="ARBA00022692"/>
    </source>
</evidence>
<dbReference type="GO" id="GO:0008299">
    <property type="term" value="P:isoprenoid biosynthetic process"/>
    <property type="evidence" value="ECO:0007669"/>
    <property type="project" value="UniProtKB-UniRule"/>
</dbReference>
<comment type="catalytic activity">
    <reaction evidence="9">
        <text>an all-trans-polyprenyl diphosphate + 4-hydroxybenzoate = a 4-hydroxy-3-(all-trans-polyprenyl)benzoate + diphosphate</text>
        <dbReference type="Rhea" id="RHEA:44504"/>
        <dbReference type="Rhea" id="RHEA-COMP:9514"/>
        <dbReference type="Rhea" id="RHEA-COMP:9564"/>
        <dbReference type="ChEBI" id="CHEBI:17879"/>
        <dbReference type="ChEBI" id="CHEBI:33019"/>
        <dbReference type="ChEBI" id="CHEBI:58914"/>
        <dbReference type="ChEBI" id="CHEBI:78396"/>
        <dbReference type="EC" id="2.5.1.39"/>
    </reaction>
</comment>
<dbReference type="FunFam" id="1.20.120.1780:FF:000001">
    <property type="entry name" value="4-hydroxybenzoate octaprenyltransferase"/>
    <property type="match status" value="1"/>
</dbReference>
<comment type="catalytic activity">
    <reaction evidence="8">
        <text>4-hydroxybenzoate + (2E)-geranyl diphosphate = 3-geranyl-4-hydroxybenzoate + diphosphate</text>
        <dbReference type="Rhea" id="RHEA:27854"/>
        <dbReference type="ChEBI" id="CHEBI:17879"/>
        <dbReference type="ChEBI" id="CHEBI:33019"/>
        <dbReference type="ChEBI" id="CHEBI:58057"/>
        <dbReference type="ChEBI" id="CHEBI:60878"/>
        <dbReference type="EC" id="2.5.1.93"/>
    </reaction>
</comment>
<dbReference type="GO" id="GO:0008412">
    <property type="term" value="F:4-hydroxybenzoate polyprenyltransferase activity"/>
    <property type="evidence" value="ECO:0007669"/>
    <property type="project" value="UniProtKB-EC"/>
</dbReference>
<keyword evidence="9" id="KW-0999">Mitochondrion inner membrane</keyword>
<reference evidence="11" key="1">
    <citation type="submission" date="2021-01" db="EMBL/GenBank/DDBJ databases">
        <authorList>
            <person name="Corre E."/>
            <person name="Pelletier E."/>
            <person name="Niang G."/>
            <person name="Scheremetjew M."/>
            <person name="Finn R."/>
            <person name="Kale V."/>
            <person name="Holt S."/>
            <person name="Cochrane G."/>
            <person name="Meng A."/>
            <person name="Brown T."/>
            <person name="Cohen L."/>
        </authorList>
    </citation>
    <scope>NUCLEOTIDE SEQUENCE</scope>
    <source>
        <strain evidence="11">CCMP2329</strain>
    </source>
</reference>
<dbReference type="NCBIfam" id="TIGR01474">
    <property type="entry name" value="ubiA_proteo"/>
    <property type="match status" value="1"/>
</dbReference>
<accession>A0A7S1CUD5</accession>
<dbReference type="HAMAP" id="MF_01635">
    <property type="entry name" value="UbiA"/>
    <property type="match status" value="1"/>
</dbReference>
<comment type="similarity">
    <text evidence="3 9">Belongs to the UbiA prenyltransferase family.</text>
</comment>
<keyword evidence="10" id="KW-0732">Signal</keyword>
<dbReference type="AlphaFoldDB" id="A0A7S1CUD5"/>